<sequence>LRSDMSDHSIIWFLVQVSLKLVKRHGPFFNTAKLVVMITRLILHPLYCPLFLMIALTFFWALYKQVYMRQGIYLF</sequence>
<dbReference type="InParanoid" id="A0A1X7VQY8"/>
<proteinExistence type="predicted"/>
<organism evidence="2">
    <name type="scientific">Amphimedon queenslandica</name>
    <name type="common">Sponge</name>
    <dbReference type="NCBI Taxonomy" id="400682"/>
    <lineage>
        <taxon>Eukaryota</taxon>
        <taxon>Metazoa</taxon>
        <taxon>Porifera</taxon>
        <taxon>Demospongiae</taxon>
        <taxon>Heteroscleromorpha</taxon>
        <taxon>Haplosclerida</taxon>
        <taxon>Niphatidae</taxon>
        <taxon>Amphimedon</taxon>
    </lineage>
</organism>
<keyword evidence="1" id="KW-0812">Transmembrane</keyword>
<protein>
    <submittedName>
        <fullName evidence="2">Uncharacterized protein</fullName>
    </submittedName>
</protein>
<evidence type="ECO:0000313" key="2">
    <source>
        <dbReference type="EnsemblMetazoa" id="Aqu2.1.42314_001"/>
    </source>
</evidence>
<keyword evidence="1" id="KW-0472">Membrane</keyword>
<evidence type="ECO:0000256" key="1">
    <source>
        <dbReference type="SAM" id="Phobius"/>
    </source>
</evidence>
<feature type="transmembrane region" description="Helical" evidence="1">
    <location>
        <begin position="42"/>
        <end position="63"/>
    </location>
</feature>
<reference evidence="2" key="1">
    <citation type="submission" date="2017-05" db="UniProtKB">
        <authorList>
            <consortium name="EnsemblMetazoa"/>
        </authorList>
    </citation>
    <scope>IDENTIFICATION</scope>
</reference>
<keyword evidence="1" id="KW-1133">Transmembrane helix</keyword>
<dbReference type="AlphaFoldDB" id="A0A1X7VQY8"/>
<dbReference type="EnsemblMetazoa" id="Aqu2.1.42314_001">
    <property type="protein sequence ID" value="Aqu2.1.42314_001"/>
    <property type="gene ID" value="Aqu2.1.42314"/>
</dbReference>
<accession>A0A1X7VQY8</accession>
<name>A0A1X7VQY8_AMPQE</name>